<feature type="domain" description="Glycosyl transferase family 1" evidence="2">
    <location>
        <begin position="204"/>
        <end position="362"/>
    </location>
</feature>
<feature type="domain" description="Glycosyltransferase subfamily 4-like N-terminal" evidence="3">
    <location>
        <begin position="24"/>
        <end position="190"/>
    </location>
</feature>
<dbReference type="CDD" id="cd03809">
    <property type="entry name" value="GT4_MtfB-like"/>
    <property type="match status" value="1"/>
</dbReference>
<keyword evidence="5" id="KW-1185">Reference proteome</keyword>
<dbReference type="InterPro" id="IPR001296">
    <property type="entry name" value="Glyco_trans_1"/>
</dbReference>
<sequence>MKGDNLRVAIDLAPMRPGKGGTGSGIWTYACELLQALDTLPDAGDMEILCLVRPEQRPLLPDPGRTDILEVPEFPPGILPRLDWVHRRLPRICRNERIDVLHKLATEVPWRSPAAGVTTVHDFFYRFLFREMPPPLTHLRERLNRAYFDLMERRCFATGARIITVSEAVAEEARTLFPKAADRIRTVPHGAPAPDPLPRPREGAPFTFICVAKFMPYKGQDKVLRAFEHLHQSITGPDKPRLLFRGFENDRDYYDQLRRRIESSRAREDIEILGYQADAGIREIYAESDAALLFSACEGFGLPVLEAQSLGLPMICSGLPVLREVGGAAAVYVDHNDPAVAAAEMERLMTDPAHYRRIRETGLENVKRFSWAQAAERTRAIYRQAAAS</sequence>
<keyword evidence="1 4" id="KW-0808">Transferase</keyword>
<evidence type="ECO:0000259" key="3">
    <source>
        <dbReference type="Pfam" id="PF13439"/>
    </source>
</evidence>
<dbReference type="GO" id="GO:0016757">
    <property type="term" value="F:glycosyltransferase activity"/>
    <property type="evidence" value="ECO:0007669"/>
    <property type="project" value="InterPro"/>
</dbReference>
<evidence type="ECO:0000259" key="2">
    <source>
        <dbReference type="Pfam" id="PF00534"/>
    </source>
</evidence>
<gene>
    <name evidence="4" type="ORF">L21SP4_02272</name>
</gene>
<evidence type="ECO:0000256" key="1">
    <source>
        <dbReference type="ARBA" id="ARBA00022679"/>
    </source>
</evidence>
<dbReference type="OrthoDB" id="9801609at2"/>
<protein>
    <submittedName>
        <fullName evidence="4">Glycosyl transferase group 1</fullName>
    </submittedName>
</protein>
<organism evidence="4 5">
    <name type="scientific">Kiritimatiella glycovorans</name>
    <dbReference type="NCBI Taxonomy" id="1307763"/>
    <lineage>
        <taxon>Bacteria</taxon>
        <taxon>Pseudomonadati</taxon>
        <taxon>Kiritimatiellota</taxon>
        <taxon>Kiritimatiellia</taxon>
        <taxon>Kiritimatiellales</taxon>
        <taxon>Kiritimatiellaceae</taxon>
        <taxon>Kiritimatiella</taxon>
    </lineage>
</organism>
<accession>A0A0G3EMZ1</accession>
<proteinExistence type="predicted"/>
<dbReference type="Gene3D" id="3.40.50.2000">
    <property type="entry name" value="Glycogen Phosphorylase B"/>
    <property type="match status" value="2"/>
</dbReference>
<evidence type="ECO:0000313" key="5">
    <source>
        <dbReference type="Proteomes" id="UP000035268"/>
    </source>
</evidence>
<dbReference type="InterPro" id="IPR028098">
    <property type="entry name" value="Glyco_trans_4-like_N"/>
</dbReference>
<dbReference type="SUPFAM" id="SSF53756">
    <property type="entry name" value="UDP-Glycosyltransferase/glycogen phosphorylase"/>
    <property type="match status" value="1"/>
</dbReference>
<dbReference type="EMBL" id="CP010904">
    <property type="protein sequence ID" value="AKJ65499.1"/>
    <property type="molecule type" value="Genomic_DNA"/>
</dbReference>
<dbReference type="PROSITE" id="PS51257">
    <property type="entry name" value="PROKAR_LIPOPROTEIN"/>
    <property type="match status" value="1"/>
</dbReference>
<dbReference type="PANTHER" id="PTHR46401">
    <property type="entry name" value="GLYCOSYLTRANSFERASE WBBK-RELATED"/>
    <property type="match status" value="1"/>
</dbReference>
<dbReference type="STRING" id="1307763.L21SP4_02272"/>
<dbReference type="Proteomes" id="UP000035268">
    <property type="component" value="Chromosome"/>
</dbReference>
<dbReference type="Pfam" id="PF00534">
    <property type="entry name" value="Glycos_transf_1"/>
    <property type="match status" value="1"/>
</dbReference>
<dbReference type="PANTHER" id="PTHR46401:SF2">
    <property type="entry name" value="GLYCOSYLTRANSFERASE WBBK-RELATED"/>
    <property type="match status" value="1"/>
</dbReference>
<reference evidence="5" key="1">
    <citation type="submission" date="2015-02" db="EMBL/GenBank/DDBJ databases">
        <title>Description and complete genome sequence of the first cultured representative of the subdivision 5 of the Verrucomicrobia phylum.</title>
        <authorList>
            <person name="Spring S."/>
            <person name="Bunk B."/>
            <person name="Sproer C."/>
            <person name="Klenk H.-P."/>
        </authorList>
    </citation>
    <scope>NUCLEOTIDE SEQUENCE [LARGE SCALE GENOMIC DNA]</scope>
    <source>
        <strain evidence="5">L21-Fru-AB</strain>
    </source>
</reference>
<dbReference type="KEGG" id="vbl:L21SP4_02272"/>
<evidence type="ECO:0000313" key="4">
    <source>
        <dbReference type="EMBL" id="AKJ65499.1"/>
    </source>
</evidence>
<dbReference type="AlphaFoldDB" id="A0A0G3EMZ1"/>
<dbReference type="RefSeq" id="WP_052882719.1">
    <property type="nucleotide sequence ID" value="NZ_CP010904.1"/>
</dbReference>
<reference evidence="4 5" key="2">
    <citation type="journal article" date="2016" name="ISME J.">
        <title>Characterization of the first cultured representative of Verrucomicrobia subdivision 5 indicates the proposal of a novel phylum.</title>
        <authorList>
            <person name="Spring S."/>
            <person name="Bunk B."/>
            <person name="Sproer C."/>
            <person name="Schumann P."/>
            <person name="Rohde M."/>
            <person name="Tindall B.J."/>
            <person name="Klenk H.P."/>
        </authorList>
    </citation>
    <scope>NUCLEOTIDE SEQUENCE [LARGE SCALE GENOMIC DNA]</scope>
    <source>
        <strain evidence="4 5">L21-Fru-AB</strain>
    </source>
</reference>
<dbReference type="Pfam" id="PF13439">
    <property type="entry name" value="Glyco_transf_4"/>
    <property type="match status" value="1"/>
</dbReference>
<name>A0A0G3EMZ1_9BACT</name>